<dbReference type="InterPro" id="IPR003673">
    <property type="entry name" value="CoA-Trfase_fam_III"/>
</dbReference>
<reference evidence="3 4" key="1">
    <citation type="submission" date="2016-11" db="EMBL/GenBank/DDBJ databases">
        <authorList>
            <person name="Jaros S."/>
            <person name="Januszkiewicz K."/>
            <person name="Wedrychowicz H."/>
        </authorList>
    </citation>
    <scope>NUCLEOTIDE SEQUENCE [LARGE SCALE GENOMIC DNA]</scope>
    <source>
        <strain evidence="3 4">DSM 45627</strain>
    </source>
</reference>
<evidence type="ECO:0000256" key="1">
    <source>
        <dbReference type="ARBA" id="ARBA00022679"/>
    </source>
</evidence>
<evidence type="ECO:0000256" key="2">
    <source>
        <dbReference type="SAM" id="MobiDB-lite"/>
    </source>
</evidence>
<dbReference type="Proteomes" id="UP000186132">
    <property type="component" value="Unassembled WGS sequence"/>
</dbReference>
<dbReference type="STRING" id="1206085.SAMN05443575_3198"/>
<protein>
    <submittedName>
        <fullName evidence="3">CoA-transferase family III</fullName>
    </submittedName>
</protein>
<dbReference type="AlphaFoldDB" id="A0A1M5PUQ9"/>
<dbReference type="RefSeq" id="WP_200800248.1">
    <property type="nucleotide sequence ID" value="NZ_FQVU01000004.1"/>
</dbReference>
<dbReference type="GO" id="GO:0016740">
    <property type="term" value="F:transferase activity"/>
    <property type="evidence" value="ECO:0007669"/>
    <property type="project" value="UniProtKB-KW"/>
</dbReference>
<dbReference type="SUPFAM" id="SSF89796">
    <property type="entry name" value="CoA-transferase family III (CaiB/BaiF)"/>
    <property type="match status" value="2"/>
</dbReference>
<name>A0A1M5PUQ9_9ACTN</name>
<dbReference type="InterPro" id="IPR050509">
    <property type="entry name" value="CoA-transferase_III"/>
</dbReference>
<dbReference type="PANTHER" id="PTHR48228:SF6">
    <property type="entry name" value="L-CARNITINE COA-TRANSFERASE"/>
    <property type="match status" value="1"/>
</dbReference>
<dbReference type="PANTHER" id="PTHR48228">
    <property type="entry name" value="SUCCINYL-COA--D-CITRAMALATE COA-TRANSFERASE"/>
    <property type="match status" value="1"/>
</dbReference>
<feature type="region of interest" description="Disordered" evidence="2">
    <location>
        <begin position="350"/>
        <end position="378"/>
    </location>
</feature>
<keyword evidence="1 3" id="KW-0808">Transferase</keyword>
<evidence type="ECO:0000313" key="3">
    <source>
        <dbReference type="EMBL" id="SHH05390.1"/>
    </source>
</evidence>
<keyword evidence="4" id="KW-1185">Reference proteome</keyword>
<organism evidence="3 4">
    <name type="scientific">Jatrophihabitans endophyticus</name>
    <dbReference type="NCBI Taxonomy" id="1206085"/>
    <lineage>
        <taxon>Bacteria</taxon>
        <taxon>Bacillati</taxon>
        <taxon>Actinomycetota</taxon>
        <taxon>Actinomycetes</taxon>
        <taxon>Jatrophihabitantales</taxon>
        <taxon>Jatrophihabitantaceae</taxon>
        <taxon>Jatrophihabitans</taxon>
    </lineage>
</organism>
<dbReference type="EMBL" id="FQVU01000004">
    <property type="protein sequence ID" value="SHH05390.1"/>
    <property type="molecule type" value="Genomic_DNA"/>
</dbReference>
<proteinExistence type="predicted"/>
<sequence>MSEAWARSGAMWLTGRATRPPLVAAGDPAGVVERALARLRRRTTDVALPDVGVLGERAALVGLGRRGVVTAGGAGRLLRTADGWVALSLTRPSDVDLVPALTERAVADDPWQAVARWCAHRTRDQVVERTALLGLAAAGVPDRPETGGRPGVVRREGDHTVAAGARWRVLDLSSLWAGPLCAHLLGLLGADVVKLESPMRPDGARSGHAGFYDLLHHGHRSAALDPGSAAGRTLLRRLVARADLVIEASRPRALRRWGLDADDVVAAGTAWLSITAYGREQEHRVGFGDDVAAGAGLVAWDEQGPVFAGDALADPLTGAVAAAAAAECLARGRAALVDVSMHDVARESAAAQSVAGEHRAARPRSRPLPAPASSLGSDTGAVVADWLGR</sequence>
<evidence type="ECO:0000313" key="4">
    <source>
        <dbReference type="Proteomes" id="UP000186132"/>
    </source>
</evidence>
<dbReference type="InterPro" id="IPR023606">
    <property type="entry name" value="CoA-Trfase_III_dom_1_sf"/>
</dbReference>
<dbReference type="Pfam" id="PF02515">
    <property type="entry name" value="CoA_transf_3"/>
    <property type="match status" value="1"/>
</dbReference>
<gene>
    <name evidence="3" type="ORF">SAMN05443575_3198</name>
</gene>
<accession>A0A1M5PUQ9</accession>
<dbReference type="Gene3D" id="3.40.50.10540">
    <property type="entry name" value="Crotonobetainyl-coa:carnitine coa-transferase, domain 1"/>
    <property type="match status" value="1"/>
</dbReference>